<dbReference type="EMBL" id="JANKHO010001042">
    <property type="protein sequence ID" value="KAJ3504198.1"/>
    <property type="molecule type" value="Genomic_DNA"/>
</dbReference>
<proteinExistence type="predicted"/>
<dbReference type="InterPro" id="IPR011009">
    <property type="entry name" value="Kinase-like_dom_sf"/>
</dbReference>
<comment type="caution">
    <text evidence="3">The sequence shown here is derived from an EMBL/GenBank/DDBJ whole genome shotgun (WGS) entry which is preliminary data.</text>
</comment>
<feature type="region of interest" description="Disordered" evidence="1">
    <location>
        <begin position="1"/>
        <end position="26"/>
    </location>
</feature>
<dbReference type="GO" id="GO:0005737">
    <property type="term" value="C:cytoplasm"/>
    <property type="evidence" value="ECO:0007669"/>
    <property type="project" value="TreeGrafter"/>
</dbReference>
<keyword evidence="4" id="KW-1185">Reference proteome</keyword>
<dbReference type="InterPro" id="IPR000719">
    <property type="entry name" value="Prot_kinase_dom"/>
</dbReference>
<dbReference type="AlphaFoldDB" id="A0A9W8MUV4"/>
<dbReference type="OrthoDB" id="2379186at2759"/>
<dbReference type="GO" id="GO:0004674">
    <property type="term" value="F:protein serine/threonine kinase activity"/>
    <property type="evidence" value="ECO:0007669"/>
    <property type="project" value="TreeGrafter"/>
</dbReference>
<feature type="compositionally biased region" description="Polar residues" evidence="1">
    <location>
        <begin position="146"/>
        <end position="163"/>
    </location>
</feature>
<dbReference type="Gene3D" id="1.10.510.10">
    <property type="entry name" value="Transferase(Phosphotransferase) domain 1"/>
    <property type="match status" value="2"/>
</dbReference>
<gene>
    <name evidence="3" type="ORF">NLJ89_g8062</name>
</gene>
<accession>A0A9W8MUV4</accession>
<evidence type="ECO:0000313" key="3">
    <source>
        <dbReference type="EMBL" id="KAJ3504198.1"/>
    </source>
</evidence>
<name>A0A9W8MUV4_9AGAR</name>
<feature type="region of interest" description="Disordered" evidence="1">
    <location>
        <begin position="146"/>
        <end position="168"/>
    </location>
</feature>
<dbReference type="SUPFAM" id="SSF56112">
    <property type="entry name" value="Protein kinase-like (PK-like)"/>
    <property type="match status" value="2"/>
</dbReference>
<feature type="domain" description="Protein kinase" evidence="2">
    <location>
        <begin position="670"/>
        <end position="881"/>
    </location>
</feature>
<evidence type="ECO:0000259" key="2">
    <source>
        <dbReference type="PROSITE" id="PS50011"/>
    </source>
</evidence>
<dbReference type="InterPro" id="IPR053235">
    <property type="entry name" value="Ser_Thr_kinase"/>
</dbReference>
<reference evidence="3" key="1">
    <citation type="submission" date="2022-07" db="EMBL/GenBank/DDBJ databases">
        <title>Genome Sequence of Agrocybe chaxingu.</title>
        <authorList>
            <person name="Buettner E."/>
        </authorList>
    </citation>
    <scope>NUCLEOTIDE SEQUENCE</scope>
    <source>
        <strain evidence="3">MP-N11</strain>
    </source>
</reference>
<evidence type="ECO:0000313" key="4">
    <source>
        <dbReference type="Proteomes" id="UP001148786"/>
    </source>
</evidence>
<dbReference type="PROSITE" id="PS50011">
    <property type="entry name" value="PROTEIN_KINASE_DOM"/>
    <property type="match status" value="2"/>
</dbReference>
<protein>
    <recommendedName>
        <fullName evidence="2">Protein kinase domain-containing protein</fullName>
    </recommendedName>
</protein>
<feature type="domain" description="Protein kinase" evidence="2">
    <location>
        <begin position="375"/>
        <end position="652"/>
    </location>
</feature>
<dbReference type="Pfam" id="PF00069">
    <property type="entry name" value="Pkinase"/>
    <property type="match status" value="1"/>
</dbReference>
<dbReference type="GO" id="GO:0005524">
    <property type="term" value="F:ATP binding"/>
    <property type="evidence" value="ECO:0007669"/>
    <property type="project" value="InterPro"/>
</dbReference>
<organism evidence="3 4">
    <name type="scientific">Agrocybe chaxingu</name>
    <dbReference type="NCBI Taxonomy" id="84603"/>
    <lineage>
        <taxon>Eukaryota</taxon>
        <taxon>Fungi</taxon>
        <taxon>Dikarya</taxon>
        <taxon>Basidiomycota</taxon>
        <taxon>Agaricomycotina</taxon>
        <taxon>Agaricomycetes</taxon>
        <taxon>Agaricomycetidae</taxon>
        <taxon>Agaricales</taxon>
        <taxon>Agaricineae</taxon>
        <taxon>Strophariaceae</taxon>
        <taxon>Agrocybe</taxon>
    </lineage>
</organism>
<dbReference type="Proteomes" id="UP001148786">
    <property type="component" value="Unassembled WGS sequence"/>
</dbReference>
<evidence type="ECO:0000256" key="1">
    <source>
        <dbReference type="SAM" id="MobiDB-lite"/>
    </source>
</evidence>
<sequence length="881" mass="99535">MSGIKPTPISSRQLGSAAPKQPQVEPPVPLENEVITLHWSFLPLQTDSMPIDIPRSVFERPMHFVRNLFAAQLREEHNFNAKIDSRFVFYKLVNDTPISVAMEENWLENVSLKKMAPSFSLAHEISDKILDPEIVHLVIDATGNPSTQEMAQENYGRTDTSIAPNKKRPLDDDVNQRWSIKRHKSQLPSCAELFGLLEEPLSEEEKIPISKLMYNWLISYLPPDSCLDEDIRTLFKIGEPDANALEIFMAVCKPPPSSGTKDSFVSFWDRNIRDIIELLIPSGKSIRNSNQHTATRKLRPDYGFILQKICLFRGEEKGPEDLENPKAELADKLNWVYNPAPYILGYYCKGPEMTLTAITPPADSEGSKPVVHDLVRVDLRLRIDRIANVRHLINLSTILARLAELVQSPVGDFEQISRTNSTVEITSTLIVKTYTCENANAKIDHLHRIYAVLDNKKVPNTDMLLFVNRNAVYLKPRGIVSHPAVEKELRECLICVLKSLMVAHRAPEPIYHRDIRWDNVIRRLEDRSKWFLIDWEDAATLPTRAEPSFTRSSHSPDIFEDGHGPEVDIWGVGYLINTCMAMDVSPELRALGKRICEESRSMNAEEVLALIENYINPSLTRKMRNLISVVELFPSETPPGDGPVPMVATSVVWSENSTIYIAKEPSLRMNQINPQVLDTLVGSVIPKEHIYPPWIDGITAAPDPIPPEVYVKTCQRLHDYDETQSIADGVAEEIKIMEVISKKPHPNVCHYHGCVREGDLIRGIGIRKYKCTLWEAISRKNDVEIPPFDQDSVLQGIQAGLDHIHSFGLVHNDINPNNIMLDEAGKAVIIDFDSCRAFDTPAGGGTPGWTKFATVSQIENDKYGLDLIAKFMRGEYDGRDY</sequence>
<dbReference type="PANTHER" id="PTHR24361">
    <property type="entry name" value="MITOGEN-ACTIVATED KINASE KINASE KINASE"/>
    <property type="match status" value="1"/>
</dbReference>